<dbReference type="Gene3D" id="3.30.460.10">
    <property type="entry name" value="Beta Polymerase, domain 2"/>
    <property type="match status" value="1"/>
</dbReference>
<organism evidence="4">
    <name type="scientific">Magnetococcus massalia (strain MO-1)</name>
    <dbReference type="NCBI Taxonomy" id="451514"/>
    <lineage>
        <taxon>Bacteria</taxon>
        <taxon>Pseudomonadati</taxon>
        <taxon>Pseudomonadota</taxon>
        <taxon>Magnetococcia</taxon>
        <taxon>Magnetococcales</taxon>
        <taxon>Magnetococcaceae</taxon>
        <taxon>Magnetococcus</taxon>
    </lineage>
</organism>
<evidence type="ECO:0000256" key="3">
    <source>
        <dbReference type="SAM" id="MobiDB-lite"/>
    </source>
</evidence>
<feature type="compositionally biased region" description="Acidic residues" evidence="3">
    <location>
        <begin position="141"/>
        <end position="154"/>
    </location>
</feature>
<dbReference type="SUPFAM" id="SSF81301">
    <property type="entry name" value="Nucleotidyltransferase"/>
    <property type="match status" value="1"/>
</dbReference>
<dbReference type="InterPro" id="IPR004394">
    <property type="entry name" value="Iojap/RsfS/C7orf30"/>
</dbReference>
<keyword evidence="2" id="KW-0810">Translation regulation</keyword>
<dbReference type="InterPro" id="IPR043519">
    <property type="entry name" value="NT_sf"/>
</dbReference>
<comment type="function">
    <text evidence="2">Functions as a ribosomal silencing factor. Interacts with ribosomal protein uL14 (rplN), blocking formation of intersubunit bridge B8. Prevents association of the 30S and 50S ribosomal subunits and the formation of functional ribosomes, thus repressing translation.</text>
</comment>
<keyword evidence="2" id="KW-0678">Repressor</keyword>
<gene>
    <name evidence="2" type="primary">rsfS</name>
    <name evidence="4" type="ORF">MAGMO_3094</name>
</gene>
<evidence type="ECO:0000256" key="1">
    <source>
        <dbReference type="ARBA" id="ARBA00010574"/>
    </source>
</evidence>
<dbReference type="EMBL" id="LO017727">
    <property type="protein sequence ID" value="CRH07236.1"/>
    <property type="molecule type" value="Genomic_DNA"/>
</dbReference>
<keyword evidence="2" id="KW-0963">Cytoplasm</keyword>
<feature type="region of interest" description="Disordered" evidence="3">
    <location>
        <begin position="121"/>
        <end position="154"/>
    </location>
</feature>
<dbReference type="HAMAP" id="MF_01477">
    <property type="entry name" value="Iojap_RsfS"/>
    <property type="match status" value="1"/>
</dbReference>
<dbReference type="PANTHER" id="PTHR21043:SF0">
    <property type="entry name" value="MITOCHONDRIAL ASSEMBLY OF RIBOSOMAL LARGE SUBUNIT PROTEIN 1"/>
    <property type="match status" value="1"/>
</dbReference>
<dbReference type="NCBIfam" id="TIGR00090">
    <property type="entry name" value="rsfS_iojap_ybeB"/>
    <property type="match status" value="1"/>
</dbReference>
<dbReference type="GO" id="GO:0090071">
    <property type="term" value="P:negative regulation of ribosome biogenesis"/>
    <property type="evidence" value="ECO:0007669"/>
    <property type="project" value="UniProtKB-UniRule"/>
</dbReference>
<dbReference type="PANTHER" id="PTHR21043">
    <property type="entry name" value="IOJAP SUPERFAMILY ORTHOLOG"/>
    <property type="match status" value="1"/>
</dbReference>
<proteinExistence type="inferred from homology"/>
<sequence>MNGSQADLERAIEQTTDAIIARLDEKKGEEIVKVDLRGRSSIADFFVIATGRSSTHVTSLADEIDQLASQQGLKTLNLEGMEEGNWVLMDFGDIIVHIFQEEVRGHYNLEKLWSREALEDRPHLESSAEIAGKEIMHASDLDEADSKEDEDNVA</sequence>
<comment type="similarity">
    <text evidence="1 2">Belongs to the Iojap/RsfS family.</text>
</comment>
<comment type="subcellular location">
    <subcellularLocation>
        <location evidence="2">Cytoplasm</location>
    </subcellularLocation>
</comment>
<dbReference type="AlphaFoldDB" id="A0A1S7LNB2"/>
<feature type="compositionally biased region" description="Basic and acidic residues" evidence="3">
    <location>
        <begin position="121"/>
        <end position="140"/>
    </location>
</feature>
<accession>A0A1S7LNB2</accession>
<dbReference type="GO" id="GO:0017148">
    <property type="term" value="P:negative regulation of translation"/>
    <property type="evidence" value="ECO:0007669"/>
    <property type="project" value="UniProtKB-UniRule"/>
</dbReference>
<reference evidence="4" key="1">
    <citation type="submission" date="2015-04" db="EMBL/GenBank/DDBJ databases">
        <authorList>
            <person name="Syromyatnikov M.Y."/>
            <person name="Popov V.N."/>
        </authorList>
    </citation>
    <scope>NUCLEOTIDE SEQUENCE</scope>
    <source>
        <strain evidence="4">MO-1</strain>
    </source>
</reference>
<name>A0A1S7LNB2_MAGMO</name>
<comment type="subunit">
    <text evidence="2">Interacts with ribosomal protein uL14 (rplN).</text>
</comment>
<dbReference type="GO" id="GO:0043023">
    <property type="term" value="F:ribosomal large subunit binding"/>
    <property type="evidence" value="ECO:0007669"/>
    <property type="project" value="TreeGrafter"/>
</dbReference>
<dbReference type="GO" id="GO:0005737">
    <property type="term" value="C:cytoplasm"/>
    <property type="evidence" value="ECO:0007669"/>
    <property type="project" value="UniProtKB-SubCell"/>
</dbReference>
<evidence type="ECO:0000256" key="2">
    <source>
        <dbReference type="HAMAP-Rule" id="MF_01477"/>
    </source>
</evidence>
<dbReference type="GO" id="GO:0042256">
    <property type="term" value="P:cytosolic ribosome assembly"/>
    <property type="evidence" value="ECO:0007669"/>
    <property type="project" value="UniProtKB-UniRule"/>
</dbReference>
<evidence type="ECO:0000313" key="4">
    <source>
        <dbReference type="EMBL" id="CRH07236.1"/>
    </source>
</evidence>
<protein>
    <recommendedName>
        <fullName evidence="2">Ribosomal silencing factor RsfS</fullName>
    </recommendedName>
</protein>
<dbReference type="Pfam" id="PF02410">
    <property type="entry name" value="RsfS"/>
    <property type="match status" value="1"/>
</dbReference>